<name>A0A1B2JHN9_PICPA</name>
<protein>
    <submittedName>
        <fullName evidence="1">BA75_05242T0</fullName>
    </submittedName>
</protein>
<reference evidence="1 2" key="1">
    <citation type="submission" date="2016-02" db="EMBL/GenBank/DDBJ databases">
        <title>Comparative genomic and transcriptomic foundation for Pichia pastoris.</title>
        <authorList>
            <person name="Love K.R."/>
            <person name="Shah K.A."/>
            <person name="Whittaker C.A."/>
            <person name="Wu J."/>
            <person name="Bartlett M.C."/>
            <person name="Ma D."/>
            <person name="Leeson R.L."/>
            <person name="Priest M."/>
            <person name="Young S.K."/>
            <person name="Love J.C."/>
        </authorList>
    </citation>
    <scope>NUCLEOTIDE SEQUENCE [LARGE SCALE GENOMIC DNA]</scope>
    <source>
        <strain evidence="1 2">ATCC 28485</strain>
    </source>
</reference>
<evidence type="ECO:0000313" key="2">
    <source>
        <dbReference type="Proteomes" id="UP000094565"/>
    </source>
</evidence>
<dbReference type="Proteomes" id="UP000094565">
    <property type="component" value="Chromosome 4"/>
</dbReference>
<proteinExistence type="predicted"/>
<gene>
    <name evidence="1" type="ORF">ATY40_BA7505242</name>
</gene>
<organism evidence="1 2">
    <name type="scientific">Komagataella pastoris</name>
    <name type="common">Yeast</name>
    <name type="synonym">Pichia pastoris</name>
    <dbReference type="NCBI Taxonomy" id="4922"/>
    <lineage>
        <taxon>Eukaryota</taxon>
        <taxon>Fungi</taxon>
        <taxon>Dikarya</taxon>
        <taxon>Ascomycota</taxon>
        <taxon>Saccharomycotina</taxon>
        <taxon>Pichiomycetes</taxon>
        <taxon>Pichiales</taxon>
        <taxon>Pichiaceae</taxon>
        <taxon>Komagataella</taxon>
    </lineage>
</organism>
<dbReference type="AlphaFoldDB" id="A0A1B2JHN9"/>
<dbReference type="EMBL" id="CP014587">
    <property type="protein sequence ID" value="ANZ77569.1"/>
    <property type="molecule type" value="Genomic_DNA"/>
</dbReference>
<accession>A0A1B2JHN9</accession>
<keyword evidence="2" id="KW-1185">Reference proteome</keyword>
<evidence type="ECO:0000313" key="1">
    <source>
        <dbReference type="EMBL" id="ANZ77569.1"/>
    </source>
</evidence>
<sequence>MRRVRLNPVDISDLELLLLTNKQYILRFIPGKAIVCTRFDRLRKRLFSFDGKAKECAPSRKWHSHNAVTLACCFVTERKCQCSSFNLATSSPARPARAWCYRSQRFEINH</sequence>